<evidence type="ECO:0000256" key="1">
    <source>
        <dbReference type="ARBA" id="ARBA00004141"/>
    </source>
</evidence>
<evidence type="ECO:0000313" key="8">
    <source>
        <dbReference type="EMBL" id="CAF9910105.1"/>
    </source>
</evidence>
<dbReference type="PANTHER" id="PTHR11453">
    <property type="entry name" value="ANION EXCHANGE PROTEIN"/>
    <property type="match status" value="1"/>
</dbReference>
<sequence length="839" mass="92494">MPPVPPSSRTISQAHQSPSLWTSKEETKTEPSVFSILEYYSSTLANNYAQQAINYAQLANNFTQEANSLAESAATAASIANRSFIPEVCSQVLSDKTITQLGYQVFSDLSPPDYDDGDEASGPPNISTPTPSVSSPKAAGVSPLPIGTIAGIVLIIFSAVAIGLVTLRLRRRMKSIERSSLGGDEAEVAQQLFDGFLFAFDVFFAHSLTASDFELLFVISVLVSMNISKDPYGGYETAKGRRRYRPLRPCFGMWQDVKRRAPYYWSDIVDGLNYRTFAGMVRIYFVNLLPAIAFILDMGDRTGGFYGINEALLSSLFGAIIFSMFAAQPLTIVGITGLISLFNYTIYDIIQIYDITLFPAFMVWVSIWAAIFHWLVAICNLCDYMRFVTDFSSQSFGYYVSIVYIIKGVELLTVEFVKYGPLDGFMSTLVGVLYFATVYALETIGRGTLFKPWIRGIIGDYAYPIATIFWTGFSHIPDTLANVKIATLDHTPAFYPTVNRPWVVAFWELPVSWVFVALPIGFLLMLLFYYDHNVSSIAAQARHFPLKKPGGFHWDFFLMGCTCFGAGVLNIPLPNGLVPQAPVHTDAVTVYDTELDECVLQSGAALNHPKVVAREVKEQRLSSFVMGLAFLGTMTCPLLIVLHTIPRGLFAGVFFVVGWAGIEGSGITEKLVYILKETRFIRSDELLLKVRTKKILLYLLFQGLGIATTVAISQTIAAIGFPVLIIALIPLRWLYLPHLFTAEELRILDAPTATGEVVLASLGGRPEMPEDRREREKNGVSPADTEATETAEEAMQDQKANGDGAPNNKRLDSNSHRSGGSVHTSGSHISTRNGFKTQA</sequence>
<feature type="compositionally biased region" description="Polar residues" evidence="5">
    <location>
        <begin position="816"/>
        <end position="839"/>
    </location>
</feature>
<dbReference type="AlphaFoldDB" id="A0A8H3I7B8"/>
<dbReference type="OrthoDB" id="1735926at2759"/>
<dbReference type="GO" id="GO:0006820">
    <property type="term" value="P:monoatomic anion transport"/>
    <property type="evidence" value="ECO:0007669"/>
    <property type="project" value="InterPro"/>
</dbReference>
<dbReference type="PANTHER" id="PTHR11453:SF38">
    <property type="entry name" value="ANION TRANSPORTER (EUROFUNG)"/>
    <property type="match status" value="1"/>
</dbReference>
<feature type="region of interest" description="Disordered" evidence="5">
    <location>
        <begin position="761"/>
        <end position="839"/>
    </location>
</feature>
<organism evidence="8 9">
    <name type="scientific">Gomphillus americanus</name>
    <dbReference type="NCBI Taxonomy" id="1940652"/>
    <lineage>
        <taxon>Eukaryota</taxon>
        <taxon>Fungi</taxon>
        <taxon>Dikarya</taxon>
        <taxon>Ascomycota</taxon>
        <taxon>Pezizomycotina</taxon>
        <taxon>Lecanoromycetes</taxon>
        <taxon>OSLEUM clade</taxon>
        <taxon>Ostropomycetidae</taxon>
        <taxon>Ostropales</taxon>
        <taxon>Graphidaceae</taxon>
        <taxon>Gomphilloideae</taxon>
        <taxon>Gomphillus</taxon>
    </lineage>
</organism>
<evidence type="ECO:0000313" key="9">
    <source>
        <dbReference type="Proteomes" id="UP000664169"/>
    </source>
</evidence>
<dbReference type="EMBL" id="CAJPDQ010000005">
    <property type="protein sequence ID" value="CAF9910105.1"/>
    <property type="molecule type" value="Genomic_DNA"/>
</dbReference>
<dbReference type="GO" id="GO:0005452">
    <property type="term" value="F:solute:inorganic anion antiporter activity"/>
    <property type="evidence" value="ECO:0007669"/>
    <property type="project" value="InterPro"/>
</dbReference>
<keyword evidence="4 6" id="KW-0472">Membrane</keyword>
<dbReference type="InterPro" id="IPR003020">
    <property type="entry name" value="HCO3_transpt_euk"/>
</dbReference>
<feature type="compositionally biased region" description="Polar residues" evidence="5">
    <location>
        <begin position="7"/>
        <end position="22"/>
    </location>
</feature>
<dbReference type="Proteomes" id="UP000664169">
    <property type="component" value="Unassembled WGS sequence"/>
</dbReference>
<comment type="caution">
    <text evidence="8">The sequence shown here is derived from an EMBL/GenBank/DDBJ whole genome shotgun (WGS) entry which is preliminary data.</text>
</comment>
<feature type="compositionally biased region" description="Polar residues" evidence="5">
    <location>
        <begin position="124"/>
        <end position="135"/>
    </location>
</feature>
<dbReference type="Pfam" id="PF00955">
    <property type="entry name" value="HCO3_cotransp"/>
    <property type="match status" value="2"/>
</dbReference>
<comment type="subcellular location">
    <subcellularLocation>
        <location evidence="1">Membrane</location>
        <topology evidence="1">Multi-pass membrane protein</topology>
    </subcellularLocation>
</comment>
<protein>
    <recommendedName>
        <fullName evidence="7">Bicarbonate transporter-like transmembrane domain-containing protein</fullName>
    </recommendedName>
</protein>
<evidence type="ECO:0000256" key="5">
    <source>
        <dbReference type="SAM" id="MobiDB-lite"/>
    </source>
</evidence>
<feature type="domain" description="Bicarbonate transporter-like transmembrane" evidence="7">
    <location>
        <begin position="249"/>
        <end position="419"/>
    </location>
</feature>
<feature type="transmembrane region" description="Helical" evidence="6">
    <location>
        <begin position="316"/>
        <end position="344"/>
    </location>
</feature>
<feature type="transmembrane region" description="Helical" evidence="6">
    <location>
        <begin position="695"/>
        <end position="712"/>
    </location>
</feature>
<feature type="domain" description="Bicarbonate transporter-like transmembrane" evidence="7">
    <location>
        <begin position="425"/>
        <end position="751"/>
    </location>
</feature>
<feature type="compositionally biased region" description="Basic and acidic residues" evidence="5">
    <location>
        <begin position="767"/>
        <end position="778"/>
    </location>
</feature>
<feature type="region of interest" description="Disordered" evidence="5">
    <location>
        <begin position="112"/>
        <end position="137"/>
    </location>
</feature>
<feature type="compositionally biased region" description="Acidic residues" evidence="5">
    <location>
        <begin position="786"/>
        <end position="795"/>
    </location>
</feature>
<reference evidence="8" key="1">
    <citation type="submission" date="2021-03" db="EMBL/GenBank/DDBJ databases">
        <authorList>
            <person name="Tagirdzhanova G."/>
        </authorList>
    </citation>
    <scope>NUCLEOTIDE SEQUENCE</scope>
</reference>
<feature type="transmembrane region" description="Helical" evidence="6">
    <location>
        <begin position="356"/>
        <end position="376"/>
    </location>
</feature>
<feature type="transmembrane region" description="Helical" evidence="6">
    <location>
        <begin position="718"/>
        <end position="736"/>
    </location>
</feature>
<feature type="region of interest" description="Disordered" evidence="5">
    <location>
        <begin position="1"/>
        <end position="25"/>
    </location>
</feature>
<feature type="transmembrane region" description="Helical" evidence="6">
    <location>
        <begin position="624"/>
        <end position="645"/>
    </location>
</feature>
<keyword evidence="2 6" id="KW-0812">Transmembrane</keyword>
<gene>
    <name evidence="8" type="ORF">GOMPHAMPRED_006957</name>
</gene>
<evidence type="ECO:0000256" key="4">
    <source>
        <dbReference type="ARBA" id="ARBA00023136"/>
    </source>
</evidence>
<evidence type="ECO:0000259" key="7">
    <source>
        <dbReference type="Pfam" id="PF00955"/>
    </source>
</evidence>
<feature type="transmembrane region" description="Helical" evidence="6">
    <location>
        <begin position="424"/>
        <end position="441"/>
    </location>
</feature>
<evidence type="ECO:0000256" key="3">
    <source>
        <dbReference type="ARBA" id="ARBA00022989"/>
    </source>
</evidence>
<dbReference type="Gene3D" id="1.10.287.570">
    <property type="entry name" value="Helical hairpin bin"/>
    <property type="match status" value="1"/>
</dbReference>
<name>A0A8H3I7B8_9LECA</name>
<dbReference type="GO" id="GO:0005886">
    <property type="term" value="C:plasma membrane"/>
    <property type="evidence" value="ECO:0007669"/>
    <property type="project" value="TreeGrafter"/>
</dbReference>
<dbReference type="InterPro" id="IPR011531">
    <property type="entry name" value="HCO3_transpt-like_TM_dom"/>
</dbReference>
<feature type="transmembrane region" description="Helical" evidence="6">
    <location>
        <begin position="277"/>
        <end position="296"/>
    </location>
</feature>
<evidence type="ECO:0000256" key="6">
    <source>
        <dbReference type="SAM" id="Phobius"/>
    </source>
</evidence>
<keyword evidence="3 6" id="KW-1133">Transmembrane helix</keyword>
<dbReference type="GO" id="GO:0050801">
    <property type="term" value="P:monoatomic ion homeostasis"/>
    <property type="evidence" value="ECO:0007669"/>
    <property type="project" value="TreeGrafter"/>
</dbReference>
<proteinExistence type="predicted"/>
<evidence type="ECO:0000256" key="2">
    <source>
        <dbReference type="ARBA" id="ARBA00022692"/>
    </source>
</evidence>
<feature type="transmembrane region" description="Helical" evidence="6">
    <location>
        <begin position="651"/>
        <end position="675"/>
    </location>
</feature>
<feature type="transmembrane region" description="Helical" evidence="6">
    <location>
        <begin position="144"/>
        <end position="169"/>
    </location>
</feature>
<dbReference type="GO" id="GO:0046713">
    <property type="term" value="P:borate transport"/>
    <property type="evidence" value="ECO:0007669"/>
    <property type="project" value="TreeGrafter"/>
</dbReference>
<accession>A0A8H3I7B8</accession>
<keyword evidence="9" id="KW-1185">Reference proteome</keyword>
<feature type="transmembrane region" description="Helical" evidence="6">
    <location>
        <begin position="511"/>
        <end position="530"/>
    </location>
</feature>